<proteinExistence type="predicted"/>
<protein>
    <submittedName>
        <fullName evidence="1">Uncharacterized protein</fullName>
    </submittedName>
</protein>
<dbReference type="EMBL" id="LAZR01026761">
    <property type="protein sequence ID" value="KKL67754.1"/>
    <property type="molecule type" value="Genomic_DNA"/>
</dbReference>
<dbReference type="AlphaFoldDB" id="A0A0F9E190"/>
<comment type="caution">
    <text evidence="1">The sequence shown here is derived from an EMBL/GenBank/DDBJ whole genome shotgun (WGS) entry which is preliminary data.</text>
</comment>
<reference evidence="1" key="1">
    <citation type="journal article" date="2015" name="Nature">
        <title>Complex archaea that bridge the gap between prokaryotes and eukaryotes.</title>
        <authorList>
            <person name="Spang A."/>
            <person name="Saw J.H."/>
            <person name="Jorgensen S.L."/>
            <person name="Zaremba-Niedzwiedzka K."/>
            <person name="Martijn J."/>
            <person name="Lind A.E."/>
            <person name="van Eijk R."/>
            <person name="Schleper C."/>
            <person name="Guy L."/>
            <person name="Ettema T.J."/>
        </authorList>
    </citation>
    <scope>NUCLEOTIDE SEQUENCE</scope>
</reference>
<gene>
    <name evidence="1" type="ORF">LCGC14_2131820</name>
</gene>
<accession>A0A0F9E190</accession>
<organism evidence="1">
    <name type="scientific">marine sediment metagenome</name>
    <dbReference type="NCBI Taxonomy" id="412755"/>
    <lineage>
        <taxon>unclassified sequences</taxon>
        <taxon>metagenomes</taxon>
        <taxon>ecological metagenomes</taxon>
    </lineage>
</organism>
<evidence type="ECO:0000313" key="1">
    <source>
        <dbReference type="EMBL" id="KKL67754.1"/>
    </source>
</evidence>
<name>A0A0F9E190_9ZZZZ</name>
<sequence>MATVYQKWRHADLLVQRVLQARNDLQVLRDRINTYFADEGTLSSQAKASRLAQIAEGSQGVSNVITSIGLIVLFVETNMTAQQRSAMLATVRAMTDTPAAQILQDIYTGMKNLVAPLQAIRRPHMDLANTYQMTWDDVVGLPALINAIPYVEIGVGPV</sequence>